<dbReference type="GO" id="GO:0005737">
    <property type="term" value="C:cytoplasm"/>
    <property type="evidence" value="ECO:0007669"/>
    <property type="project" value="UniProtKB-SubCell"/>
</dbReference>
<organism evidence="7 8">
    <name type="scientific">Syntrophaceticus schinkii</name>
    <dbReference type="NCBI Taxonomy" id="499207"/>
    <lineage>
        <taxon>Bacteria</taxon>
        <taxon>Bacillati</taxon>
        <taxon>Bacillota</taxon>
        <taxon>Clostridia</taxon>
        <taxon>Thermoanaerobacterales</taxon>
        <taxon>Thermoanaerobacterales Family III. Incertae Sedis</taxon>
        <taxon>Syntrophaceticus</taxon>
    </lineage>
</organism>
<dbReference type="GO" id="GO:0005525">
    <property type="term" value="F:GTP binding"/>
    <property type="evidence" value="ECO:0007669"/>
    <property type="project" value="UniProtKB-KW"/>
</dbReference>
<protein>
    <recommendedName>
        <fullName evidence="1 4">Ribosome biogenesis GTPase A</fullName>
    </recommendedName>
</protein>
<dbReference type="PANTHER" id="PTHR45782">
    <property type="entry name" value="MITOCHONDRIAL RIBOSOME-ASSOCIATED GTPASE 1"/>
    <property type="match status" value="1"/>
</dbReference>
<feature type="binding site" evidence="5">
    <location>
        <begin position="117"/>
        <end position="122"/>
    </location>
    <ligand>
        <name>GTP</name>
        <dbReference type="ChEBI" id="CHEBI:37565"/>
    </ligand>
</feature>
<evidence type="ECO:0000256" key="5">
    <source>
        <dbReference type="PIRSR" id="PIRSR006230-1"/>
    </source>
</evidence>
<keyword evidence="8" id="KW-1185">Reference proteome</keyword>
<dbReference type="SUPFAM" id="SSF52540">
    <property type="entry name" value="P-loop containing nucleoside triphosphate hydrolases"/>
    <property type="match status" value="1"/>
</dbReference>
<feature type="domain" description="CP-type G" evidence="6">
    <location>
        <begin position="1"/>
        <end position="165"/>
    </location>
</feature>
<dbReference type="PANTHER" id="PTHR45782:SF4">
    <property type="entry name" value="MITOCHONDRIAL RIBOSOME-ASSOCIATED GTPASE 1"/>
    <property type="match status" value="1"/>
</dbReference>
<dbReference type="EMBL" id="CDRZ01000101">
    <property type="protein sequence ID" value="CEO88447.1"/>
    <property type="molecule type" value="Genomic_DNA"/>
</dbReference>
<dbReference type="InterPro" id="IPR016478">
    <property type="entry name" value="GTPase_MTG1"/>
</dbReference>
<name>A0A0B7ML94_9FIRM</name>
<comment type="function">
    <text evidence="4">Required for a late step of 50S ribosomal subunit assembly. Has GTPase activity.</text>
</comment>
<dbReference type="InterPro" id="IPR019991">
    <property type="entry name" value="GTP-bd_ribosome_bgen"/>
</dbReference>
<comment type="similarity">
    <text evidence="4">Belongs to the TRAFAC class YlqF/YawG GTPase family. MTG1 subfamily.</text>
</comment>
<dbReference type="NCBIfam" id="TIGR03596">
    <property type="entry name" value="GTPase_YlqF"/>
    <property type="match status" value="1"/>
</dbReference>
<feature type="binding site" evidence="5">
    <location>
        <begin position="45"/>
        <end position="48"/>
    </location>
    <ligand>
        <name>GTP</name>
        <dbReference type="ChEBI" id="CHEBI:37565"/>
    </ligand>
</feature>
<dbReference type="InterPro" id="IPR006073">
    <property type="entry name" value="GTP-bd"/>
</dbReference>
<dbReference type="InterPro" id="IPR027417">
    <property type="entry name" value="P-loop_NTPase"/>
</dbReference>
<evidence type="ECO:0000256" key="4">
    <source>
        <dbReference type="PIRNR" id="PIRNR006230"/>
    </source>
</evidence>
<accession>A0A0B7ML94</accession>
<dbReference type="AlphaFoldDB" id="A0A0B7ML94"/>
<dbReference type="InterPro" id="IPR023179">
    <property type="entry name" value="GTP-bd_ortho_bundle_sf"/>
</dbReference>
<dbReference type="PROSITE" id="PS51721">
    <property type="entry name" value="G_CP"/>
    <property type="match status" value="1"/>
</dbReference>
<dbReference type="InterPro" id="IPR030378">
    <property type="entry name" value="G_CP_dom"/>
</dbReference>
<proteinExistence type="inferred from homology"/>
<dbReference type="CDD" id="cd01856">
    <property type="entry name" value="YlqF"/>
    <property type="match status" value="1"/>
</dbReference>
<dbReference type="Proteomes" id="UP000046155">
    <property type="component" value="Unassembled WGS sequence"/>
</dbReference>
<dbReference type="Gene3D" id="1.10.1580.10">
    <property type="match status" value="1"/>
</dbReference>
<feature type="binding site" evidence="5">
    <location>
        <position position="161"/>
    </location>
    <ligand>
        <name>GTP</name>
        <dbReference type="ChEBI" id="CHEBI:37565"/>
    </ligand>
</feature>
<dbReference type="OrthoDB" id="9779790at2"/>
<dbReference type="RefSeq" id="WP_044664601.1">
    <property type="nucleotide sequence ID" value="NZ_CDRZ01000101.1"/>
</dbReference>
<comment type="subcellular location">
    <subcellularLocation>
        <location evidence="4">Cytoplasm</location>
    </subcellularLocation>
</comment>
<gene>
    <name evidence="7" type="ORF">SSCH_190019</name>
</gene>
<evidence type="ECO:0000256" key="1">
    <source>
        <dbReference type="ARBA" id="ARBA00014898"/>
    </source>
</evidence>
<dbReference type="PIRSF" id="PIRSF006230">
    <property type="entry name" value="MG442"/>
    <property type="match status" value="1"/>
</dbReference>
<dbReference type="Gene3D" id="3.40.50.300">
    <property type="entry name" value="P-loop containing nucleotide triphosphate hydrolases"/>
    <property type="match status" value="1"/>
</dbReference>
<evidence type="ECO:0000313" key="8">
    <source>
        <dbReference type="Proteomes" id="UP000046155"/>
    </source>
</evidence>
<sequence length="267" mass="29855">MTNLSKYLRVVDIIFEVADARCPFTSRSRQVKQLIKDKRSLLILNKADLADPHTTADWVEFYADRGEKALPVDALHGKGMAGVRKSLDQESQILHRLLKEKGRRNRPLRVAVMGIPNTGKSSFLNQLLGRRVVHRGDRPGITRGPQWVHLQGTISVLDTPGLLLSHQKDDESLFKLAVIRAADPERMDEVDLAEQLLSFLNAHYSDALSRHLGVKDTAPTLESVAREKNFLSSDGEYDLQRTAVFILGSYSRGKLGRISLEAPDNIA</sequence>
<evidence type="ECO:0000256" key="3">
    <source>
        <dbReference type="ARBA" id="ARBA00023134"/>
    </source>
</evidence>
<evidence type="ECO:0000313" key="7">
    <source>
        <dbReference type="EMBL" id="CEO88447.1"/>
    </source>
</evidence>
<reference evidence="8" key="1">
    <citation type="submission" date="2015-01" db="EMBL/GenBank/DDBJ databases">
        <authorList>
            <person name="Manzoor Shahid"/>
            <person name="Zubair Saima"/>
        </authorList>
    </citation>
    <scope>NUCLEOTIDE SEQUENCE [LARGE SCALE GENOMIC DNA]</scope>
    <source>
        <strain evidence="8">Sp3</strain>
    </source>
</reference>
<evidence type="ECO:0000256" key="2">
    <source>
        <dbReference type="ARBA" id="ARBA00022741"/>
    </source>
</evidence>
<evidence type="ECO:0000259" key="6">
    <source>
        <dbReference type="PROSITE" id="PS51721"/>
    </source>
</evidence>
<keyword evidence="3 4" id="KW-0342">GTP-binding</keyword>
<dbReference type="Pfam" id="PF01926">
    <property type="entry name" value="MMR_HSR1"/>
    <property type="match status" value="1"/>
</dbReference>
<keyword evidence="4" id="KW-0963">Cytoplasm</keyword>
<dbReference type="GO" id="GO:0006412">
    <property type="term" value="P:translation"/>
    <property type="evidence" value="ECO:0007669"/>
    <property type="project" value="TreeGrafter"/>
</dbReference>
<dbReference type="GO" id="GO:0003924">
    <property type="term" value="F:GTPase activity"/>
    <property type="evidence" value="ECO:0007669"/>
    <property type="project" value="TreeGrafter"/>
</dbReference>
<keyword evidence="2 4" id="KW-0547">Nucleotide-binding</keyword>